<reference evidence="3" key="1">
    <citation type="submission" date="2023-08" db="EMBL/GenBank/DDBJ databases">
        <authorList>
            <person name="Audoor S."/>
            <person name="Bilcke G."/>
        </authorList>
    </citation>
    <scope>NUCLEOTIDE SEQUENCE</scope>
</reference>
<proteinExistence type="predicted"/>
<dbReference type="InterPro" id="IPR021139">
    <property type="entry name" value="NYN"/>
</dbReference>
<dbReference type="PANTHER" id="PTHR35811:SF1">
    <property type="entry name" value="HTH OST-TYPE DOMAIN-CONTAINING PROTEIN"/>
    <property type="match status" value="1"/>
</dbReference>
<dbReference type="Pfam" id="PF01936">
    <property type="entry name" value="NYN"/>
    <property type="match status" value="1"/>
</dbReference>
<dbReference type="CDD" id="cd11297">
    <property type="entry name" value="PIN_LabA-like_N_1"/>
    <property type="match status" value="1"/>
</dbReference>
<dbReference type="PANTHER" id="PTHR35811">
    <property type="entry name" value="SLR1870 PROTEIN"/>
    <property type="match status" value="1"/>
</dbReference>
<gene>
    <name evidence="3" type="ORF">CYCCA115_LOCUS23736</name>
</gene>
<dbReference type="SUPFAM" id="SSF74788">
    <property type="entry name" value="Cullin repeat-like"/>
    <property type="match status" value="1"/>
</dbReference>
<keyword evidence="4" id="KW-1185">Reference proteome</keyword>
<evidence type="ECO:0000313" key="3">
    <source>
        <dbReference type="EMBL" id="CAJ1969492.1"/>
    </source>
</evidence>
<sequence length="323" mass="36733">MQSCAVLVDVENVSHKSLQWIMPILDSMGYNAKTRKAYGDFRKPNLEPWNEALNKFTFEKVSVPSFASGKGTSDMAMIIGAMDIMYSRSSIGCFVLVTSDSDFAPLVGRLKQAGKELLGFGERKTSLALVKEYKNFFYVDAFKDKTIGTMVPKRKENQQLVEVPDRPPKKKNGKRKRNQGQHLTGVSNILSKKKKAKRKRSEDQPVAQVSDVLKKKKEAKRKRSEAQHLAEVPDLCKTNKKQKIVSKCKEEQHLVKVLVDVVKQKSNRDGWANLRSVGRHFDCKRRGCSKLGKLIKRNRIHFLSDGKRVRVRVQGLMPDDELD</sequence>
<accession>A0AAD2JPB1</accession>
<feature type="compositionally biased region" description="Basic residues" evidence="1">
    <location>
        <begin position="214"/>
        <end position="223"/>
    </location>
</feature>
<feature type="compositionally biased region" description="Basic residues" evidence="1">
    <location>
        <begin position="168"/>
        <end position="179"/>
    </location>
</feature>
<dbReference type="Proteomes" id="UP001295423">
    <property type="component" value="Unassembled WGS sequence"/>
</dbReference>
<name>A0AAD2JPB1_9STRA</name>
<organism evidence="3 4">
    <name type="scientific">Cylindrotheca closterium</name>
    <dbReference type="NCBI Taxonomy" id="2856"/>
    <lineage>
        <taxon>Eukaryota</taxon>
        <taxon>Sar</taxon>
        <taxon>Stramenopiles</taxon>
        <taxon>Ochrophyta</taxon>
        <taxon>Bacillariophyta</taxon>
        <taxon>Bacillariophyceae</taxon>
        <taxon>Bacillariophycidae</taxon>
        <taxon>Bacillariales</taxon>
        <taxon>Bacillariaceae</taxon>
        <taxon>Cylindrotheca</taxon>
    </lineage>
</organism>
<dbReference type="InterPro" id="IPR016159">
    <property type="entry name" value="Cullin_repeat-like_dom_sf"/>
</dbReference>
<comment type="caution">
    <text evidence="3">The sequence shown here is derived from an EMBL/GenBank/DDBJ whole genome shotgun (WGS) entry which is preliminary data.</text>
</comment>
<dbReference type="Gene3D" id="3.40.50.1010">
    <property type="entry name" value="5'-nuclease"/>
    <property type="match status" value="1"/>
</dbReference>
<feature type="domain" description="NYN" evidence="2">
    <location>
        <begin position="5"/>
        <end position="139"/>
    </location>
</feature>
<dbReference type="EMBL" id="CAKOGP040002424">
    <property type="protein sequence ID" value="CAJ1969492.1"/>
    <property type="molecule type" value="Genomic_DNA"/>
</dbReference>
<dbReference type="AlphaFoldDB" id="A0AAD2JPB1"/>
<feature type="region of interest" description="Disordered" evidence="1">
    <location>
        <begin position="153"/>
        <end position="228"/>
    </location>
</feature>
<evidence type="ECO:0000313" key="4">
    <source>
        <dbReference type="Proteomes" id="UP001295423"/>
    </source>
</evidence>
<protein>
    <recommendedName>
        <fullName evidence="2">NYN domain-containing protein</fullName>
    </recommendedName>
</protein>
<feature type="compositionally biased region" description="Basic and acidic residues" evidence="1">
    <location>
        <begin position="153"/>
        <end position="167"/>
    </location>
</feature>
<evidence type="ECO:0000256" key="1">
    <source>
        <dbReference type="SAM" id="MobiDB-lite"/>
    </source>
</evidence>
<dbReference type="GO" id="GO:0004540">
    <property type="term" value="F:RNA nuclease activity"/>
    <property type="evidence" value="ECO:0007669"/>
    <property type="project" value="InterPro"/>
</dbReference>
<evidence type="ECO:0000259" key="2">
    <source>
        <dbReference type="Pfam" id="PF01936"/>
    </source>
</evidence>